<proteinExistence type="predicted"/>
<accession>A0AAD5MCB6</accession>
<dbReference type="EMBL" id="JAHQIW010001781">
    <property type="protein sequence ID" value="KAJ1353613.1"/>
    <property type="molecule type" value="Genomic_DNA"/>
</dbReference>
<keyword evidence="2" id="KW-1185">Reference proteome</keyword>
<protein>
    <submittedName>
        <fullName evidence="1">Uncharacterized protein</fullName>
    </submittedName>
</protein>
<organism evidence="1 2">
    <name type="scientific">Parelaphostrongylus tenuis</name>
    <name type="common">Meningeal worm</name>
    <dbReference type="NCBI Taxonomy" id="148309"/>
    <lineage>
        <taxon>Eukaryota</taxon>
        <taxon>Metazoa</taxon>
        <taxon>Ecdysozoa</taxon>
        <taxon>Nematoda</taxon>
        <taxon>Chromadorea</taxon>
        <taxon>Rhabditida</taxon>
        <taxon>Rhabditina</taxon>
        <taxon>Rhabditomorpha</taxon>
        <taxon>Strongyloidea</taxon>
        <taxon>Metastrongylidae</taxon>
        <taxon>Parelaphostrongylus</taxon>
    </lineage>
</organism>
<dbReference type="InterPro" id="IPR036612">
    <property type="entry name" value="KH_dom_type_1_sf"/>
</dbReference>
<dbReference type="AlphaFoldDB" id="A0AAD5MCB6"/>
<evidence type="ECO:0000313" key="2">
    <source>
        <dbReference type="Proteomes" id="UP001196413"/>
    </source>
</evidence>
<gene>
    <name evidence="1" type="ORF">KIN20_010274</name>
</gene>
<evidence type="ECO:0000313" key="1">
    <source>
        <dbReference type="EMBL" id="KAJ1353613.1"/>
    </source>
</evidence>
<dbReference type="GO" id="GO:0003723">
    <property type="term" value="F:RNA binding"/>
    <property type="evidence" value="ECO:0007669"/>
    <property type="project" value="InterPro"/>
</dbReference>
<sequence>MVDSTSKLSEGKNGCSINNLENQHNVCIKTDPDIGAYNQMISISGRQDDVNVAELPKPSATLIRHIVNICHPMHSVRKADDIALLDTDTNKEYKRGTIPHEKARIAWLMSRHSCPSCEVNDDISLEEV</sequence>
<dbReference type="Proteomes" id="UP001196413">
    <property type="component" value="Unassembled WGS sequence"/>
</dbReference>
<name>A0AAD5MCB6_PARTN</name>
<dbReference type="SUPFAM" id="SSF54791">
    <property type="entry name" value="Eukaryotic type KH-domain (KH-domain type I)"/>
    <property type="match status" value="1"/>
</dbReference>
<comment type="caution">
    <text evidence="1">The sequence shown here is derived from an EMBL/GenBank/DDBJ whole genome shotgun (WGS) entry which is preliminary data.</text>
</comment>
<reference evidence="1" key="1">
    <citation type="submission" date="2021-06" db="EMBL/GenBank/DDBJ databases">
        <title>Parelaphostrongylus tenuis whole genome reference sequence.</title>
        <authorList>
            <person name="Garwood T.J."/>
            <person name="Larsen P.A."/>
            <person name="Fountain-Jones N.M."/>
            <person name="Garbe J.R."/>
            <person name="Macchietto M.G."/>
            <person name="Kania S.A."/>
            <person name="Gerhold R.W."/>
            <person name="Richards J.E."/>
            <person name="Wolf T.M."/>
        </authorList>
    </citation>
    <scope>NUCLEOTIDE SEQUENCE</scope>
    <source>
        <strain evidence="1">MNPRO001-30</strain>
        <tissue evidence="1">Meninges</tissue>
    </source>
</reference>